<name>W8AT82_CERCA</name>
<dbReference type="AlphaFoldDB" id="W8AT82"/>
<reference evidence="2" key="1">
    <citation type="submission" date="2013-07" db="EMBL/GenBank/DDBJ databases">
        <authorList>
            <person name="Geib S."/>
        </authorList>
    </citation>
    <scope>NUCLEOTIDE SEQUENCE</scope>
</reference>
<sequence length="461" mass="52658">MHLANGTKSFGQNRVSGICYYSHPFMFSLENIFNIKSPKIFGKCNANITSQLRSHVDSNTKYAATETIPKAQAPKFVPYQPLQATIQKIWPHNLKVNRNLTKPMTTRTFSPYQQPQFLARNTSNPRKSTSKSWKTYEPTLREFVPSQPLLVMPQIAMPYRPYMVTMLPLQPLQKLTEETPPSGPFMPETLTENWSIPVHAATESQKNNQHYYGNITSQLVPPVSVTHSTPKSEFVTPTLQTTFLETPSCSRRRTGNLLKQANSQAMNQQPKSCENYGNFYYTVTFPPFSPYLFTQPLQKMLEEEDKTSPLPATTQVVTPYRPMMAAAQTPLIQPVLQTTPPCSPNMTETLLKRKAAQLASAHQQSRTVTYPQLKIMKLDVETSDDVTRRAKPYRPLMVAQRSAQTQQSRFAGKTLPTTTQEKLPSSSHMTNHLRYRKLLEEPFPKIRDPNFQWQSRQLKQI</sequence>
<feature type="compositionally biased region" description="Polar residues" evidence="1">
    <location>
        <begin position="401"/>
        <end position="429"/>
    </location>
</feature>
<accession>W8AT82</accession>
<proteinExistence type="evidence at transcript level"/>
<reference evidence="2" key="2">
    <citation type="journal article" date="2014" name="BMC Genomics">
        <title>A genomic perspective to assessing quality of mass-reared SIT flies used in Mediterranean fruit fly (Ceratitis capitata) eradication in California.</title>
        <authorList>
            <person name="Calla B."/>
            <person name="Hall B."/>
            <person name="Hou S."/>
            <person name="Geib S.M."/>
        </authorList>
    </citation>
    <scope>NUCLEOTIDE SEQUENCE</scope>
</reference>
<evidence type="ECO:0000256" key="1">
    <source>
        <dbReference type="SAM" id="MobiDB-lite"/>
    </source>
</evidence>
<dbReference type="EMBL" id="GAMC01018678">
    <property type="protein sequence ID" value="JAB87877.1"/>
    <property type="molecule type" value="mRNA"/>
</dbReference>
<feature type="region of interest" description="Disordered" evidence="1">
    <location>
        <begin position="398"/>
        <end position="429"/>
    </location>
</feature>
<dbReference type="EMBL" id="GAMC01018677">
    <property type="protein sequence ID" value="JAB87878.1"/>
    <property type="molecule type" value="mRNA"/>
</dbReference>
<evidence type="ECO:0000313" key="2">
    <source>
        <dbReference type="EMBL" id="JAB87878.1"/>
    </source>
</evidence>
<organism evidence="2">
    <name type="scientific">Ceratitis capitata</name>
    <name type="common">Mediterranean fruit fly</name>
    <name type="synonym">Tephritis capitata</name>
    <dbReference type="NCBI Taxonomy" id="7213"/>
    <lineage>
        <taxon>Eukaryota</taxon>
        <taxon>Metazoa</taxon>
        <taxon>Ecdysozoa</taxon>
        <taxon>Arthropoda</taxon>
        <taxon>Hexapoda</taxon>
        <taxon>Insecta</taxon>
        <taxon>Pterygota</taxon>
        <taxon>Neoptera</taxon>
        <taxon>Endopterygota</taxon>
        <taxon>Diptera</taxon>
        <taxon>Brachycera</taxon>
        <taxon>Muscomorpha</taxon>
        <taxon>Tephritoidea</taxon>
        <taxon>Tephritidae</taxon>
        <taxon>Ceratitis</taxon>
        <taxon>Ceratitis</taxon>
    </lineage>
</organism>
<protein>
    <submittedName>
        <fullName evidence="2">Uncharacterized protein</fullName>
    </submittedName>
</protein>